<sequence>MSEASGAQGRWLLLDIGNTHTVAGLYRADGRQEAETRFRTDAAATADEYRVLLRQLFYDRIGADLWQVASRAIVSTVVPALEAVVERACKEAPRRVEFLSITAKLAREFELAIPIPDSLGADRLANVAGALSLVDPPLMIVDAGTATTFCLIDEGRRYIGGAIVPGLETSWRALQARAARLFSVELVRPETTVGNTTETQIRSGVLQGYEAMIEGMADRLIRDSGLSGATLIATGGCTRLIRLSERFRLEPDLTLTGLYQYGRANG</sequence>
<dbReference type="SUPFAM" id="SSF53067">
    <property type="entry name" value="Actin-like ATPase domain"/>
    <property type="match status" value="2"/>
</dbReference>
<accession>A0A1K2I270</accession>
<dbReference type="GO" id="GO:0004594">
    <property type="term" value="F:pantothenate kinase activity"/>
    <property type="evidence" value="ECO:0007669"/>
    <property type="project" value="UniProtKB-UniRule"/>
</dbReference>
<keyword evidence="12 16" id="KW-0630">Potassium</keyword>
<dbReference type="STRING" id="665118.SAMN02983003_3672"/>
<evidence type="ECO:0000256" key="9">
    <source>
        <dbReference type="ARBA" id="ARBA00022741"/>
    </source>
</evidence>
<name>A0A1K2I270_9HYPH</name>
<comment type="subunit">
    <text evidence="5 16">Homodimer.</text>
</comment>
<gene>
    <name evidence="16" type="primary">coaX</name>
    <name evidence="17" type="ORF">SAMN02983003_3672</name>
</gene>
<dbReference type="PANTHER" id="PTHR34265:SF1">
    <property type="entry name" value="TYPE III PANTOTHENATE KINASE"/>
    <property type="match status" value="1"/>
</dbReference>
<feature type="binding site" evidence="16">
    <location>
        <begin position="15"/>
        <end position="22"/>
    </location>
    <ligand>
        <name>ATP</name>
        <dbReference type="ChEBI" id="CHEBI:30616"/>
    </ligand>
</feature>
<dbReference type="EMBL" id="FPKU01000003">
    <property type="protein sequence ID" value="SFZ86490.1"/>
    <property type="molecule type" value="Genomic_DNA"/>
</dbReference>
<dbReference type="GO" id="GO:0015937">
    <property type="term" value="P:coenzyme A biosynthetic process"/>
    <property type="evidence" value="ECO:0007669"/>
    <property type="project" value="UniProtKB-UniRule"/>
</dbReference>
<dbReference type="CDD" id="cd24015">
    <property type="entry name" value="ASKHA_NBD_PanK-III"/>
    <property type="match status" value="1"/>
</dbReference>
<dbReference type="InterPro" id="IPR043129">
    <property type="entry name" value="ATPase_NBD"/>
</dbReference>
<dbReference type="HAMAP" id="MF_01274">
    <property type="entry name" value="Pantothen_kinase_3"/>
    <property type="match status" value="1"/>
</dbReference>
<evidence type="ECO:0000313" key="18">
    <source>
        <dbReference type="Proteomes" id="UP000183447"/>
    </source>
</evidence>
<comment type="cofactor">
    <cofactor evidence="2">
        <name>K(+)</name>
        <dbReference type="ChEBI" id="CHEBI:29103"/>
    </cofactor>
</comment>
<evidence type="ECO:0000256" key="11">
    <source>
        <dbReference type="ARBA" id="ARBA00022840"/>
    </source>
</evidence>
<proteinExistence type="inferred from homology"/>
<comment type="similarity">
    <text evidence="14 16">Belongs to the type III pantothenate kinase family.</text>
</comment>
<feature type="binding site" evidence="16">
    <location>
        <begin position="120"/>
        <end position="123"/>
    </location>
    <ligand>
        <name>substrate</name>
    </ligand>
</feature>
<evidence type="ECO:0000256" key="7">
    <source>
        <dbReference type="ARBA" id="ARBA00022490"/>
    </source>
</evidence>
<dbReference type="Pfam" id="PF03309">
    <property type="entry name" value="Pan_kinase"/>
    <property type="match status" value="1"/>
</dbReference>
<keyword evidence="11 16" id="KW-0067">ATP-binding</keyword>
<evidence type="ECO:0000256" key="2">
    <source>
        <dbReference type="ARBA" id="ARBA00001958"/>
    </source>
</evidence>
<dbReference type="GO" id="GO:0046872">
    <property type="term" value="F:metal ion binding"/>
    <property type="evidence" value="ECO:0007669"/>
    <property type="project" value="UniProtKB-KW"/>
</dbReference>
<comment type="cofactor">
    <cofactor evidence="16">
        <name>NH4(+)</name>
        <dbReference type="ChEBI" id="CHEBI:28938"/>
    </cofactor>
    <cofactor evidence="16">
        <name>K(+)</name>
        <dbReference type="ChEBI" id="CHEBI:29103"/>
    </cofactor>
    <text evidence="16">A monovalent cation. Ammonium or potassium.</text>
</comment>
<evidence type="ECO:0000256" key="5">
    <source>
        <dbReference type="ARBA" id="ARBA00011738"/>
    </source>
</evidence>
<feature type="binding site" evidence="16">
    <location>
        <position position="145"/>
    </location>
    <ligand>
        <name>ATP</name>
        <dbReference type="ChEBI" id="CHEBI:30616"/>
    </ligand>
</feature>
<evidence type="ECO:0000256" key="3">
    <source>
        <dbReference type="ARBA" id="ARBA00004496"/>
    </source>
</evidence>
<dbReference type="EC" id="2.7.1.33" evidence="6 16"/>
<dbReference type="AlphaFoldDB" id="A0A1K2I270"/>
<keyword evidence="8 16" id="KW-0808">Transferase</keyword>
<comment type="catalytic activity">
    <reaction evidence="1 16">
        <text>(R)-pantothenate + ATP = (R)-4'-phosphopantothenate + ADP + H(+)</text>
        <dbReference type="Rhea" id="RHEA:16373"/>
        <dbReference type="ChEBI" id="CHEBI:10986"/>
        <dbReference type="ChEBI" id="CHEBI:15378"/>
        <dbReference type="ChEBI" id="CHEBI:29032"/>
        <dbReference type="ChEBI" id="CHEBI:30616"/>
        <dbReference type="ChEBI" id="CHEBI:456216"/>
        <dbReference type="EC" id="2.7.1.33"/>
    </reaction>
</comment>
<feature type="binding site" evidence="16">
    <location>
        <position position="197"/>
    </location>
    <ligand>
        <name>substrate</name>
    </ligand>
</feature>
<keyword evidence="16" id="KW-0479">Metal-binding</keyword>
<dbReference type="GO" id="GO:0005524">
    <property type="term" value="F:ATP binding"/>
    <property type="evidence" value="ECO:0007669"/>
    <property type="project" value="UniProtKB-UniRule"/>
</dbReference>
<evidence type="ECO:0000256" key="8">
    <source>
        <dbReference type="ARBA" id="ARBA00022679"/>
    </source>
</evidence>
<evidence type="ECO:0000313" key="17">
    <source>
        <dbReference type="EMBL" id="SFZ86490.1"/>
    </source>
</evidence>
<dbReference type="Gene3D" id="3.30.420.40">
    <property type="match status" value="2"/>
</dbReference>
<comment type="subcellular location">
    <subcellularLocation>
        <location evidence="3 16">Cytoplasm</location>
    </subcellularLocation>
</comment>
<keyword evidence="10 16" id="KW-0418">Kinase</keyword>
<keyword evidence="9 16" id="KW-0547">Nucleotide-binding</keyword>
<protein>
    <recommendedName>
        <fullName evidence="15 16">Type III pantothenate kinase</fullName>
        <ecNumber evidence="6 16">2.7.1.33</ecNumber>
    </recommendedName>
    <alternativeName>
        <fullName evidence="16">PanK-III</fullName>
    </alternativeName>
    <alternativeName>
        <fullName evidence="16">Pantothenic acid kinase</fullName>
    </alternativeName>
</protein>
<dbReference type="InterPro" id="IPR004619">
    <property type="entry name" value="Type_III_PanK"/>
</dbReference>
<dbReference type="UniPathway" id="UPA00241">
    <property type="reaction ID" value="UER00352"/>
</dbReference>
<evidence type="ECO:0000256" key="1">
    <source>
        <dbReference type="ARBA" id="ARBA00001206"/>
    </source>
</evidence>
<dbReference type="NCBIfam" id="TIGR00671">
    <property type="entry name" value="baf"/>
    <property type="match status" value="1"/>
</dbReference>
<dbReference type="GO" id="GO:0005737">
    <property type="term" value="C:cytoplasm"/>
    <property type="evidence" value="ECO:0007669"/>
    <property type="project" value="UniProtKB-SubCell"/>
</dbReference>
<comment type="function">
    <text evidence="16">Catalyzes the phosphorylation of pantothenate (Pan), the first step in CoA biosynthesis.</text>
</comment>
<reference evidence="17 18" key="1">
    <citation type="submission" date="2016-11" db="EMBL/GenBank/DDBJ databases">
        <authorList>
            <person name="Jaros S."/>
            <person name="Januszkiewicz K."/>
            <person name="Wedrychowicz H."/>
        </authorList>
    </citation>
    <scope>NUCLEOTIDE SEQUENCE [LARGE SCALE GENOMIC DNA]</scope>
    <source>
        <strain evidence="17 18">ATCC 23634</strain>
    </source>
</reference>
<evidence type="ECO:0000256" key="10">
    <source>
        <dbReference type="ARBA" id="ARBA00022777"/>
    </source>
</evidence>
<evidence type="ECO:0000256" key="13">
    <source>
        <dbReference type="ARBA" id="ARBA00022993"/>
    </source>
</evidence>
<evidence type="ECO:0000256" key="4">
    <source>
        <dbReference type="ARBA" id="ARBA00005225"/>
    </source>
</evidence>
<evidence type="ECO:0000256" key="15">
    <source>
        <dbReference type="ARBA" id="ARBA00040883"/>
    </source>
</evidence>
<evidence type="ECO:0000256" key="12">
    <source>
        <dbReference type="ARBA" id="ARBA00022958"/>
    </source>
</evidence>
<dbReference type="PANTHER" id="PTHR34265">
    <property type="entry name" value="TYPE III PANTOTHENATE KINASE"/>
    <property type="match status" value="1"/>
</dbReference>
<feature type="active site" description="Proton acceptor" evidence="16">
    <location>
        <position position="122"/>
    </location>
</feature>
<comment type="caution">
    <text evidence="16">Lacks conserved residue(s) required for the propagation of feature annotation.</text>
</comment>
<dbReference type="RefSeq" id="WP_072346083.1">
    <property type="nucleotide sequence ID" value="NZ_FPKU01000003.1"/>
</dbReference>
<feature type="binding site" evidence="16">
    <location>
        <position position="142"/>
    </location>
    <ligand>
        <name>K(+)</name>
        <dbReference type="ChEBI" id="CHEBI:29103"/>
    </ligand>
</feature>
<dbReference type="Proteomes" id="UP000183447">
    <property type="component" value="Unassembled WGS sequence"/>
</dbReference>
<keyword evidence="13 16" id="KW-0173">Coenzyme A biosynthesis</keyword>
<evidence type="ECO:0000256" key="14">
    <source>
        <dbReference type="ARBA" id="ARBA00038036"/>
    </source>
</evidence>
<keyword evidence="18" id="KW-1185">Reference proteome</keyword>
<comment type="pathway">
    <text evidence="4 16">Cofactor biosynthesis; coenzyme A biosynthesis; CoA from (R)-pantothenate: step 1/5.</text>
</comment>
<evidence type="ECO:0000256" key="6">
    <source>
        <dbReference type="ARBA" id="ARBA00012102"/>
    </source>
</evidence>
<evidence type="ECO:0000256" key="16">
    <source>
        <dbReference type="HAMAP-Rule" id="MF_01274"/>
    </source>
</evidence>
<organism evidence="17 18">
    <name type="scientific">Devosia enhydra</name>
    <dbReference type="NCBI Taxonomy" id="665118"/>
    <lineage>
        <taxon>Bacteria</taxon>
        <taxon>Pseudomonadati</taxon>
        <taxon>Pseudomonadota</taxon>
        <taxon>Alphaproteobacteria</taxon>
        <taxon>Hyphomicrobiales</taxon>
        <taxon>Devosiaceae</taxon>
        <taxon>Devosia</taxon>
    </lineage>
</organism>
<keyword evidence="7 16" id="KW-0963">Cytoplasm</keyword>